<comment type="caution">
    <text evidence="2">The sequence shown here is derived from an EMBL/GenBank/DDBJ whole genome shotgun (WGS) entry which is preliminary data.</text>
</comment>
<dbReference type="STRING" id="1185767.IIF7_19744"/>
<dbReference type="CDD" id="cd07197">
    <property type="entry name" value="nitrilase"/>
    <property type="match status" value="1"/>
</dbReference>
<accession>A0A1Y1SZH3</accession>
<proteinExistence type="predicted"/>
<name>A0A1Y1SZH3_9FLAO</name>
<sequence>MKIALAQLKSESGNVEANIKKHLDFITKAAKAEAKLIVFPELSLTNYEPGLAKDLAFEENDPKLDIFKKYSTTYNINIALGLPLKLEDQLHIAMAIFKPKSELLFYCKQYLHEDEVQFFQPKKNASIIQFQQKKVKLAICYEVSVDEHLENLNSEKPDLFIASVAKHKKGMKNAQNRLQFISENYKITTLLVNNTGLADGMNCCGNSFGFNASAKKIAQLNTEESLLIINAE</sequence>
<keyword evidence="2" id="KW-0378">Hydrolase</keyword>
<gene>
    <name evidence="2" type="ORF">IIF7_19744</name>
</gene>
<evidence type="ECO:0000313" key="2">
    <source>
        <dbReference type="EMBL" id="ORL43653.1"/>
    </source>
</evidence>
<dbReference type="PANTHER" id="PTHR23088">
    <property type="entry name" value="NITRILASE-RELATED"/>
    <property type="match status" value="1"/>
</dbReference>
<dbReference type="EMBL" id="ARYN01000030">
    <property type="protein sequence ID" value="ORL43653.1"/>
    <property type="molecule type" value="Genomic_DNA"/>
</dbReference>
<organism evidence="2 3">
    <name type="scientific">Zunongwangia atlantica 22II14-10F7</name>
    <dbReference type="NCBI Taxonomy" id="1185767"/>
    <lineage>
        <taxon>Bacteria</taxon>
        <taxon>Pseudomonadati</taxon>
        <taxon>Bacteroidota</taxon>
        <taxon>Flavobacteriia</taxon>
        <taxon>Flavobacteriales</taxon>
        <taxon>Flavobacteriaceae</taxon>
        <taxon>Zunongwangia</taxon>
    </lineage>
</organism>
<dbReference type="PROSITE" id="PS50263">
    <property type="entry name" value="CN_HYDROLASE"/>
    <property type="match status" value="1"/>
</dbReference>
<dbReference type="Pfam" id="PF00795">
    <property type="entry name" value="CN_hydrolase"/>
    <property type="match status" value="1"/>
</dbReference>
<keyword evidence="3" id="KW-1185">Reference proteome</keyword>
<feature type="domain" description="CN hydrolase" evidence="1">
    <location>
        <begin position="1"/>
        <end position="232"/>
    </location>
</feature>
<dbReference type="InterPro" id="IPR036526">
    <property type="entry name" value="C-N_Hydrolase_sf"/>
</dbReference>
<dbReference type="GO" id="GO:0016787">
    <property type="term" value="F:hydrolase activity"/>
    <property type="evidence" value="ECO:0007669"/>
    <property type="project" value="UniProtKB-KW"/>
</dbReference>
<dbReference type="SUPFAM" id="SSF56317">
    <property type="entry name" value="Carbon-nitrogen hydrolase"/>
    <property type="match status" value="1"/>
</dbReference>
<dbReference type="Gene3D" id="3.60.110.10">
    <property type="entry name" value="Carbon-nitrogen hydrolase"/>
    <property type="match status" value="1"/>
</dbReference>
<dbReference type="AlphaFoldDB" id="A0A1Y1SZH3"/>
<reference evidence="2 3" key="1">
    <citation type="submission" date="2013-04" db="EMBL/GenBank/DDBJ databases">
        <title>Zunongwangia sp. 22II14-10F7 Genome Sequencing.</title>
        <authorList>
            <person name="Lai Q."/>
            <person name="Shao Z."/>
        </authorList>
    </citation>
    <scope>NUCLEOTIDE SEQUENCE [LARGE SCALE GENOMIC DNA]</scope>
    <source>
        <strain evidence="2 3">22II14-10F7</strain>
    </source>
</reference>
<dbReference type="PANTHER" id="PTHR23088:SF27">
    <property type="entry name" value="DEAMINATED GLUTATHIONE AMIDASE"/>
    <property type="match status" value="1"/>
</dbReference>
<evidence type="ECO:0000313" key="3">
    <source>
        <dbReference type="Proteomes" id="UP000192746"/>
    </source>
</evidence>
<evidence type="ECO:0000259" key="1">
    <source>
        <dbReference type="PROSITE" id="PS50263"/>
    </source>
</evidence>
<dbReference type="Proteomes" id="UP000192746">
    <property type="component" value="Unassembled WGS sequence"/>
</dbReference>
<dbReference type="OrthoDB" id="9811121at2"/>
<protein>
    <submittedName>
        <fullName evidence="2">Carbon-nitrogen hydrolase</fullName>
    </submittedName>
</protein>
<dbReference type="RefSeq" id="WP_084843407.1">
    <property type="nucleotide sequence ID" value="NZ_ARYN01000030.1"/>
</dbReference>
<dbReference type="InterPro" id="IPR003010">
    <property type="entry name" value="C-N_Hydrolase"/>
</dbReference>